<feature type="transmembrane region" description="Helical" evidence="1">
    <location>
        <begin position="353"/>
        <end position="371"/>
    </location>
</feature>
<organism evidence="2 3">
    <name type="scientific">Symbiodinium microadriaticum</name>
    <name type="common">Dinoflagellate</name>
    <name type="synonym">Zooxanthella microadriatica</name>
    <dbReference type="NCBI Taxonomy" id="2951"/>
    <lineage>
        <taxon>Eukaryota</taxon>
        <taxon>Sar</taxon>
        <taxon>Alveolata</taxon>
        <taxon>Dinophyceae</taxon>
        <taxon>Suessiales</taxon>
        <taxon>Symbiodiniaceae</taxon>
        <taxon>Symbiodinium</taxon>
    </lineage>
</organism>
<gene>
    <name evidence="2" type="ORF">AK812_SmicGene10808</name>
</gene>
<name>A0A1Q9EEU8_SYMMI</name>
<feature type="transmembrane region" description="Helical" evidence="1">
    <location>
        <begin position="528"/>
        <end position="545"/>
    </location>
</feature>
<accession>A0A1Q9EEU8</accession>
<keyword evidence="1" id="KW-1133">Transmembrane helix</keyword>
<evidence type="ECO:0000313" key="3">
    <source>
        <dbReference type="Proteomes" id="UP000186817"/>
    </source>
</evidence>
<evidence type="ECO:0000313" key="2">
    <source>
        <dbReference type="EMBL" id="OLQ05964.1"/>
    </source>
</evidence>
<comment type="caution">
    <text evidence="2">The sequence shown here is derived from an EMBL/GenBank/DDBJ whole genome shotgun (WGS) entry which is preliminary data.</text>
</comment>
<dbReference type="Proteomes" id="UP000186817">
    <property type="component" value="Unassembled WGS sequence"/>
</dbReference>
<dbReference type="SUPFAM" id="SSF81321">
    <property type="entry name" value="Family A G protein-coupled receptor-like"/>
    <property type="match status" value="1"/>
</dbReference>
<reference evidence="2 3" key="1">
    <citation type="submission" date="2016-02" db="EMBL/GenBank/DDBJ databases">
        <title>Genome analysis of coral dinoflagellate symbionts highlights evolutionary adaptations to a symbiotic lifestyle.</title>
        <authorList>
            <person name="Aranda M."/>
            <person name="Li Y."/>
            <person name="Liew Y.J."/>
            <person name="Baumgarten S."/>
            <person name="Simakov O."/>
            <person name="Wilson M."/>
            <person name="Piel J."/>
            <person name="Ashoor H."/>
            <person name="Bougouffa S."/>
            <person name="Bajic V.B."/>
            <person name="Ryu T."/>
            <person name="Ravasi T."/>
            <person name="Bayer T."/>
            <person name="Micklem G."/>
            <person name="Kim H."/>
            <person name="Bhak J."/>
            <person name="Lajeunesse T.C."/>
            <person name="Voolstra C.R."/>
        </authorList>
    </citation>
    <scope>NUCLEOTIDE SEQUENCE [LARGE SCALE GENOMIC DNA]</scope>
    <source>
        <strain evidence="2 3">CCMP2467</strain>
    </source>
</reference>
<keyword evidence="3" id="KW-1185">Reference proteome</keyword>
<proteinExistence type="predicted"/>
<sequence>MLSRLSPVNRVAKDVAAMWPFARSKLVLAAARFSRCMLGSAAQAKAVQDRSVVVKRESAVFGEAPLSTLATFGNDGGDIPTLALLAHLRAWPLTVPLLVAAATVVARPLRSHDDRLQKLMGPCVGDVDGAPYSGPRVRSSSCVLGVGGNPCWSVAVRGVGDPFTGFRRPGQLPSPQLRKRRQAATEVLRSRAMGRARSRQFGLNQAQEGDGDVCDPCRNVNTFQSMVHSRRLASSAAASLLHGVAPALTAAVSQGFSRFATSGRQLTGGVNIGNAARNETGGSYQKQKCKVGLAMGPITQYYEACWESWPGTARWCMRFTYAQIWGSVLGHLCFHLGPRIFNPSQDEIEIFHTTRYVLIVPIGLLALFHIVEVSKPRPRLRALIMARVSIWEFCIKVTYYSMLSNGTELAWQNMRGYDRRPVYLPRWTGWTFAIPTLLTMNFYPILDDRTFAQGLQRIFPQLACTAAYCWACFVGCVITDAWYGWYLNILGCVAYVAVILDGVVITAERIVHTDQAILKGYSIIVKECVFIIYTCVWLMGCWGYTSSYMCQRFYCVSDVSLKSTMSFLMFFFWSMEDAKKEVPDDIEHDKDKDKTS</sequence>
<dbReference type="AlphaFoldDB" id="A0A1Q9EEU8"/>
<evidence type="ECO:0000256" key="1">
    <source>
        <dbReference type="SAM" id="Phobius"/>
    </source>
</evidence>
<feature type="transmembrane region" description="Helical" evidence="1">
    <location>
        <begin position="427"/>
        <end position="446"/>
    </location>
</feature>
<feature type="transmembrane region" description="Helical" evidence="1">
    <location>
        <begin position="485"/>
        <end position="507"/>
    </location>
</feature>
<keyword evidence="1" id="KW-0812">Transmembrane</keyword>
<dbReference type="OrthoDB" id="412965at2759"/>
<keyword evidence="1" id="KW-0472">Membrane</keyword>
<dbReference type="Gene3D" id="1.20.1070.10">
    <property type="entry name" value="Rhodopsin 7-helix transmembrane proteins"/>
    <property type="match status" value="1"/>
</dbReference>
<dbReference type="EMBL" id="LSRX01000171">
    <property type="protein sequence ID" value="OLQ05964.1"/>
    <property type="molecule type" value="Genomic_DNA"/>
</dbReference>
<protein>
    <submittedName>
        <fullName evidence="2">Uncharacterized protein</fullName>
    </submittedName>
</protein>
<feature type="transmembrane region" description="Helical" evidence="1">
    <location>
        <begin position="458"/>
        <end position="479"/>
    </location>
</feature>